<dbReference type="EMBL" id="JARK01001367">
    <property type="protein sequence ID" value="EYC17202.1"/>
    <property type="molecule type" value="Genomic_DNA"/>
</dbReference>
<proteinExistence type="predicted"/>
<dbReference type="Proteomes" id="UP000024635">
    <property type="component" value="Unassembled WGS sequence"/>
</dbReference>
<gene>
    <name evidence="1" type="primary">Acey_s0031.g2332</name>
    <name evidence="1" type="ORF">Y032_0031g2332</name>
</gene>
<organism evidence="1 2">
    <name type="scientific">Ancylostoma ceylanicum</name>
    <dbReference type="NCBI Taxonomy" id="53326"/>
    <lineage>
        <taxon>Eukaryota</taxon>
        <taxon>Metazoa</taxon>
        <taxon>Ecdysozoa</taxon>
        <taxon>Nematoda</taxon>
        <taxon>Chromadorea</taxon>
        <taxon>Rhabditida</taxon>
        <taxon>Rhabditina</taxon>
        <taxon>Rhabditomorpha</taxon>
        <taxon>Strongyloidea</taxon>
        <taxon>Ancylostomatidae</taxon>
        <taxon>Ancylostomatinae</taxon>
        <taxon>Ancylostoma</taxon>
    </lineage>
</organism>
<comment type="caution">
    <text evidence="1">The sequence shown here is derived from an EMBL/GenBank/DDBJ whole genome shotgun (WGS) entry which is preliminary data.</text>
</comment>
<name>A0A016UQT7_9BILA</name>
<dbReference type="AlphaFoldDB" id="A0A016UQT7"/>
<sequence>MKRQPSKPMMTCVIGYPIGYVMLRNSGLEVDLLVGLLDDEVEIVAEVLVGAEVWSGVEISDVASVDSDPTDVEGDSACVVSINDGVAESVDGDGEVDGDVGRCTSTSCPVFFHGVVVGEAEKSP</sequence>
<reference evidence="2" key="1">
    <citation type="journal article" date="2015" name="Nat. Genet.">
        <title>The genome and transcriptome of the zoonotic hookworm Ancylostoma ceylanicum identify infection-specific gene families.</title>
        <authorList>
            <person name="Schwarz E.M."/>
            <person name="Hu Y."/>
            <person name="Antoshechkin I."/>
            <person name="Miller M.M."/>
            <person name="Sternberg P.W."/>
            <person name="Aroian R.V."/>
        </authorList>
    </citation>
    <scope>NUCLEOTIDE SEQUENCE</scope>
    <source>
        <strain evidence="2">HY135</strain>
    </source>
</reference>
<evidence type="ECO:0000313" key="2">
    <source>
        <dbReference type="Proteomes" id="UP000024635"/>
    </source>
</evidence>
<evidence type="ECO:0000313" key="1">
    <source>
        <dbReference type="EMBL" id="EYC17202.1"/>
    </source>
</evidence>
<accession>A0A016UQT7</accession>
<keyword evidence="2" id="KW-1185">Reference proteome</keyword>
<protein>
    <submittedName>
        <fullName evidence="1">Uncharacterized protein</fullName>
    </submittedName>
</protein>